<dbReference type="OrthoDB" id="5287961at2"/>
<dbReference type="AlphaFoldDB" id="A0A518BWW8"/>
<dbReference type="InterPro" id="IPR016134">
    <property type="entry name" value="Dockerin_dom"/>
</dbReference>
<proteinExistence type="predicted"/>
<gene>
    <name evidence="2" type="ORF">Pan265_13150</name>
</gene>
<sequence length="596" mass="65075">MPFRVVFGMGCIIITAVLLMISEAAAVEVYFDDDGMPVVDGERTFLYGTFRDPSDDWTEFGGVVEAGFNVTHDYYFESLSWNLVSSGKRIEDWIDDASTYLDLAHQAGVGVMLGLPREAVYSQNASAIQTAVSALKNKPALRFWIIMDEPLLRTDEISPQHMATAYQAIKSADSDHPAVIVDGPKHASRSAYPASDMWAHTDAVFIDRYPIPSTGPTSEDLVPIYTDFAAAEAIVPTTTIGSVLQGHDLRTFYPQNNPIPLTAENILPTYDQLRAQFHLSVAAGAGFSSFYWAPRSRWDMVNDSPNQWQNFIDVGAEVQALSDVLVMEEAAESLVVTTVVDPVQRNFTDDEVDLQVWTRSDEDADYIGITNPGGWQEASLVGWTDLVGADLSTDWSEYIQVSMLHGDIWLAGMSSLDGVTWNLAPSSFGSQFIGYDGTNLSFELDAYETVVLRLLKAPKVPGDFNDDGVLSVEDVDLLAMNLGNPEYDLDEDQDADLNDLLLLIMGADYLNTFLGDLNLDGRVDLLDLSTLASSFGSSSDVRYSTGDINADAAVDLLDLSVLAANFGNTRSVPEPALGSVMVLASLLSPRRVRAIA</sequence>
<dbReference type="EMBL" id="CP036280">
    <property type="protein sequence ID" value="QDU71465.1"/>
    <property type="molecule type" value="Genomic_DNA"/>
</dbReference>
<reference evidence="2 3" key="1">
    <citation type="submission" date="2019-02" db="EMBL/GenBank/DDBJ databases">
        <title>Deep-cultivation of Planctomycetes and their phenomic and genomic characterization uncovers novel biology.</title>
        <authorList>
            <person name="Wiegand S."/>
            <person name="Jogler M."/>
            <person name="Boedeker C."/>
            <person name="Pinto D."/>
            <person name="Vollmers J."/>
            <person name="Rivas-Marin E."/>
            <person name="Kohn T."/>
            <person name="Peeters S.H."/>
            <person name="Heuer A."/>
            <person name="Rast P."/>
            <person name="Oberbeckmann S."/>
            <person name="Bunk B."/>
            <person name="Jeske O."/>
            <person name="Meyerdierks A."/>
            <person name="Storesund J.E."/>
            <person name="Kallscheuer N."/>
            <person name="Luecker S."/>
            <person name="Lage O.M."/>
            <person name="Pohl T."/>
            <person name="Merkel B.J."/>
            <person name="Hornburger P."/>
            <person name="Mueller R.-W."/>
            <person name="Bruemmer F."/>
            <person name="Labrenz M."/>
            <person name="Spormann A.M."/>
            <person name="Op den Camp H."/>
            <person name="Overmann J."/>
            <person name="Amann R."/>
            <person name="Jetten M.S.M."/>
            <person name="Mascher T."/>
            <person name="Medema M.H."/>
            <person name="Devos D.P."/>
            <person name="Kaster A.-K."/>
            <person name="Ovreas L."/>
            <person name="Rohde M."/>
            <person name="Galperin M.Y."/>
            <person name="Jogler C."/>
        </authorList>
    </citation>
    <scope>NUCLEOTIDE SEQUENCE [LARGE SCALE GENOMIC DNA]</scope>
    <source>
        <strain evidence="2 3">Pan265</strain>
    </source>
</reference>
<dbReference type="RefSeq" id="WP_145445613.1">
    <property type="nucleotide sequence ID" value="NZ_CP036280.1"/>
</dbReference>
<name>A0A518BWW8_9BACT</name>
<protein>
    <recommendedName>
        <fullName evidence="1">Dockerin domain-containing protein</fullName>
    </recommendedName>
</protein>
<keyword evidence="3" id="KW-1185">Reference proteome</keyword>
<evidence type="ECO:0000313" key="2">
    <source>
        <dbReference type="EMBL" id="QDU71465.1"/>
    </source>
</evidence>
<dbReference type="InterPro" id="IPR018247">
    <property type="entry name" value="EF_Hand_1_Ca_BS"/>
</dbReference>
<dbReference type="InterPro" id="IPR017853">
    <property type="entry name" value="GH"/>
</dbReference>
<dbReference type="InterPro" id="IPR036439">
    <property type="entry name" value="Dockerin_dom_sf"/>
</dbReference>
<dbReference type="PROSITE" id="PS51766">
    <property type="entry name" value="DOCKERIN"/>
    <property type="match status" value="1"/>
</dbReference>
<dbReference type="PROSITE" id="PS00018">
    <property type="entry name" value="EF_HAND_1"/>
    <property type="match status" value="1"/>
</dbReference>
<organism evidence="2 3">
    <name type="scientific">Mucisphaera calidilacus</name>
    <dbReference type="NCBI Taxonomy" id="2527982"/>
    <lineage>
        <taxon>Bacteria</taxon>
        <taxon>Pseudomonadati</taxon>
        <taxon>Planctomycetota</taxon>
        <taxon>Phycisphaerae</taxon>
        <taxon>Phycisphaerales</taxon>
        <taxon>Phycisphaeraceae</taxon>
        <taxon>Mucisphaera</taxon>
    </lineage>
</organism>
<dbReference type="SUPFAM" id="SSF63446">
    <property type="entry name" value="Type I dockerin domain"/>
    <property type="match status" value="1"/>
</dbReference>
<evidence type="ECO:0000313" key="3">
    <source>
        <dbReference type="Proteomes" id="UP000320386"/>
    </source>
</evidence>
<dbReference type="Gene3D" id="3.20.20.80">
    <property type="entry name" value="Glycosidases"/>
    <property type="match status" value="1"/>
</dbReference>
<feature type="domain" description="Dockerin" evidence="1">
    <location>
        <begin position="510"/>
        <end position="574"/>
    </location>
</feature>
<dbReference type="KEGG" id="mcad:Pan265_13150"/>
<evidence type="ECO:0000259" key="1">
    <source>
        <dbReference type="PROSITE" id="PS51766"/>
    </source>
</evidence>
<accession>A0A518BWW8</accession>
<dbReference type="Gene3D" id="1.10.1330.10">
    <property type="entry name" value="Dockerin domain"/>
    <property type="match status" value="1"/>
</dbReference>
<dbReference type="SUPFAM" id="SSF51445">
    <property type="entry name" value="(Trans)glycosidases"/>
    <property type="match status" value="1"/>
</dbReference>
<dbReference type="Proteomes" id="UP000320386">
    <property type="component" value="Chromosome"/>
</dbReference>
<dbReference type="CDD" id="cd14254">
    <property type="entry name" value="Dockerin_II"/>
    <property type="match status" value="1"/>
</dbReference>
<dbReference type="GO" id="GO:0000272">
    <property type="term" value="P:polysaccharide catabolic process"/>
    <property type="evidence" value="ECO:0007669"/>
    <property type="project" value="InterPro"/>
</dbReference>